<dbReference type="Pfam" id="PF00545">
    <property type="entry name" value="Ribonuclease"/>
    <property type="match status" value="1"/>
</dbReference>
<keyword evidence="2" id="KW-0378">Hydrolase</keyword>
<feature type="chain" id="PRO_5041287888" description="Barstar (barnase inhibitor) domain-containing protein" evidence="4">
    <location>
        <begin position="22"/>
        <end position="277"/>
    </location>
</feature>
<dbReference type="SUPFAM" id="SSF52038">
    <property type="entry name" value="Barstar-related"/>
    <property type="match status" value="1"/>
</dbReference>
<dbReference type="SUPFAM" id="SSF53933">
    <property type="entry name" value="Microbial ribonucleases"/>
    <property type="match status" value="1"/>
</dbReference>
<gene>
    <name evidence="6" type="ORF">H2204_012719</name>
</gene>
<dbReference type="CDD" id="cd05141">
    <property type="entry name" value="Barstar_evA4336-like"/>
    <property type="match status" value="1"/>
</dbReference>
<dbReference type="Gene3D" id="3.30.370.10">
    <property type="entry name" value="Barstar-like"/>
    <property type="match status" value="1"/>
</dbReference>
<feature type="region of interest" description="Disordered" evidence="3">
    <location>
        <begin position="31"/>
        <end position="56"/>
    </location>
</feature>
<evidence type="ECO:0000256" key="4">
    <source>
        <dbReference type="SAM" id="SignalP"/>
    </source>
</evidence>
<dbReference type="InterPro" id="IPR000468">
    <property type="entry name" value="Barstar"/>
</dbReference>
<dbReference type="InterPro" id="IPR016191">
    <property type="entry name" value="Ribonuclease/ribotoxin"/>
</dbReference>
<feature type="compositionally biased region" description="Polar residues" evidence="3">
    <location>
        <begin position="36"/>
        <end position="53"/>
    </location>
</feature>
<organism evidence="6">
    <name type="scientific">Knufia peltigerae</name>
    <dbReference type="NCBI Taxonomy" id="1002370"/>
    <lineage>
        <taxon>Eukaryota</taxon>
        <taxon>Fungi</taxon>
        <taxon>Dikarya</taxon>
        <taxon>Ascomycota</taxon>
        <taxon>Pezizomycotina</taxon>
        <taxon>Eurotiomycetes</taxon>
        <taxon>Chaetothyriomycetidae</taxon>
        <taxon>Chaetothyriales</taxon>
        <taxon>Trichomeriaceae</taxon>
        <taxon>Knufia</taxon>
    </lineage>
</organism>
<evidence type="ECO:0000259" key="5">
    <source>
        <dbReference type="Pfam" id="PF01337"/>
    </source>
</evidence>
<dbReference type="GO" id="GO:0003723">
    <property type="term" value="F:RNA binding"/>
    <property type="evidence" value="ECO:0007669"/>
    <property type="project" value="InterPro"/>
</dbReference>
<dbReference type="GO" id="GO:0016787">
    <property type="term" value="F:hydrolase activity"/>
    <property type="evidence" value="ECO:0007669"/>
    <property type="project" value="UniProtKB-KW"/>
</dbReference>
<protein>
    <recommendedName>
        <fullName evidence="5">Barstar (barnase inhibitor) domain-containing protein</fullName>
    </recommendedName>
</protein>
<sequence>MRNPRLLITAIALLLLGLVVNHFLQRPPPPQFAPDLQSTPAASAPTVRNSGSDSGLPAFLPAEARQTIALIQRGGPFPHRQDGSTFGNREQQLPQRPRGYYREYTVDTPGAGNRGARRIVTGGNPPDAWYYTDDHYESTSMSHDDFGLGLHDINNAGVYAIDTSDISALSAAMRDADLKVIRIDLDGVSDKRTLLARLAAQLDFPAGFGGNWDALADNLRDLQWLPANGYALFLADVDALRAGAGKEFDTLLDILDEASRDWVGRDVPFWVFLSQSE</sequence>
<evidence type="ECO:0000256" key="2">
    <source>
        <dbReference type="ARBA" id="ARBA00022801"/>
    </source>
</evidence>
<name>A0AA38XSY1_9EURO</name>
<evidence type="ECO:0000256" key="3">
    <source>
        <dbReference type="SAM" id="MobiDB-lite"/>
    </source>
</evidence>
<feature type="signal peptide" evidence="4">
    <location>
        <begin position="1"/>
        <end position="21"/>
    </location>
</feature>
<reference evidence="6" key="1">
    <citation type="submission" date="2022-10" db="EMBL/GenBank/DDBJ databases">
        <title>Culturing micro-colonial fungi from biological soil crusts in the Mojave desert and describing Neophaeococcomyces mojavensis, and introducing the new genera and species Taxawa tesnikishii.</title>
        <authorList>
            <person name="Kurbessoian T."/>
            <person name="Stajich J.E."/>
        </authorList>
    </citation>
    <scope>NUCLEOTIDE SEQUENCE</scope>
    <source>
        <strain evidence="6">TK_35</strain>
    </source>
</reference>
<dbReference type="Pfam" id="PF01337">
    <property type="entry name" value="Barstar"/>
    <property type="match status" value="1"/>
</dbReference>
<keyword evidence="1" id="KW-0540">Nuclease</keyword>
<dbReference type="EMBL" id="JAPDRN010000133">
    <property type="protein sequence ID" value="KAJ9619349.1"/>
    <property type="molecule type" value="Genomic_DNA"/>
</dbReference>
<dbReference type="InterPro" id="IPR035905">
    <property type="entry name" value="Barstar-like_sf"/>
</dbReference>
<feature type="domain" description="Barstar (barnase inhibitor)" evidence="5">
    <location>
        <begin position="179"/>
        <end position="273"/>
    </location>
</feature>
<evidence type="ECO:0000256" key="1">
    <source>
        <dbReference type="ARBA" id="ARBA00022722"/>
    </source>
</evidence>
<keyword evidence="4" id="KW-0732">Signal</keyword>
<dbReference type="GO" id="GO:0004521">
    <property type="term" value="F:RNA endonuclease activity"/>
    <property type="evidence" value="ECO:0007669"/>
    <property type="project" value="InterPro"/>
</dbReference>
<dbReference type="InterPro" id="IPR000026">
    <property type="entry name" value="N1-like"/>
</dbReference>
<accession>A0AA38XSY1</accession>
<dbReference type="AlphaFoldDB" id="A0AA38XSY1"/>
<dbReference type="Gene3D" id="3.10.450.30">
    <property type="entry name" value="Microbial ribonucleases"/>
    <property type="match status" value="1"/>
</dbReference>
<proteinExistence type="predicted"/>
<evidence type="ECO:0000313" key="6">
    <source>
        <dbReference type="EMBL" id="KAJ9619349.1"/>
    </source>
</evidence>
<comment type="caution">
    <text evidence="6">The sequence shown here is derived from an EMBL/GenBank/DDBJ whole genome shotgun (WGS) entry which is preliminary data.</text>
</comment>